<dbReference type="AlphaFoldDB" id="A0A512NGK1"/>
<reference evidence="2 3" key="1">
    <citation type="submission" date="2019-07" db="EMBL/GenBank/DDBJ databases">
        <title>Whole genome shotgun sequence of Reyranella soli NBRC 108950.</title>
        <authorList>
            <person name="Hosoyama A."/>
            <person name="Uohara A."/>
            <person name="Ohji S."/>
            <person name="Ichikawa N."/>
        </authorList>
    </citation>
    <scope>NUCLEOTIDE SEQUENCE [LARGE SCALE GENOMIC DNA]</scope>
    <source>
        <strain evidence="2 3">NBRC 108950</strain>
    </source>
</reference>
<keyword evidence="1" id="KW-0472">Membrane</keyword>
<protein>
    <submittedName>
        <fullName evidence="2">Uncharacterized protein</fullName>
    </submittedName>
</protein>
<gene>
    <name evidence="2" type="ORF">RSO01_52340</name>
</gene>
<feature type="transmembrane region" description="Helical" evidence="1">
    <location>
        <begin position="21"/>
        <end position="40"/>
    </location>
</feature>
<dbReference type="RefSeq" id="WP_147152956.1">
    <property type="nucleotide sequence ID" value="NZ_BKAJ01000093.1"/>
</dbReference>
<keyword evidence="1" id="KW-0812">Transmembrane</keyword>
<evidence type="ECO:0000313" key="3">
    <source>
        <dbReference type="Proteomes" id="UP000321058"/>
    </source>
</evidence>
<evidence type="ECO:0000256" key="1">
    <source>
        <dbReference type="SAM" id="Phobius"/>
    </source>
</evidence>
<keyword evidence="3" id="KW-1185">Reference proteome</keyword>
<organism evidence="2 3">
    <name type="scientific">Reyranella soli</name>
    <dbReference type="NCBI Taxonomy" id="1230389"/>
    <lineage>
        <taxon>Bacteria</taxon>
        <taxon>Pseudomonadati</taxon>
        <taxon>Pseudomonadota</taxon>
        <taxon>Alphaproteobacteria</taxon>
        <taxon>Hyphomicrobiales</taxon>
        <taxon>Reyranellaceae</taxon>
        <taxon>Reyranella</taxon>
    </lineage>
</organism>
<feature type="transmembrane region" description="Helical" evidence="1">
    <location>
        <begin position="52"/>
        <end position="71"/>
    </location>
</feature>
<dbReference type="Proteomes" id="UP000321058">
    <property type="component" value="Unassembled WGS sequence"/>
</dbReference>
<evidence type="ECO:0000313" key="2">
    <source>
        <dbReference type="EMBL" id="GEP58068.1"/>
    </source>
</evidence>
<name>A0A512NGK1_9HYPH</name>
<sequence>MPEANPVAQAKALKFLAKNMVFAGLLVGIGMPVLFVVLGIQVEMTSWGVDVVWLVLWAVMIFDFVLARVFWRRAMALEQGVVR</sequence>
<comment type="caution">
    <text evidence="2">The sequence shown here is derived from an EMBL/GenBank/DDBJ whole genome shotgun (WGS) entry which is preliminary data.</text>
</comment>
<proteinExistence type="predicted"/>
<dbReference type="EMBL" id="BKAJ01000093">
    <property type="protein sequence ID" value="GEP58068.1"/>
    <property type="molecule type" value="Genomic_DNA"/>
</dbReference>
<keyword evidence="1" id="KW-1133">Transmembrane helix</keyword>
<dbReference type="OrthoDB" id="9874089at2"/>
<accession>A0A512NGK1</accession>